<dbReference type="EMBL" id="GBXM01021594">
    <property type="protein sequence ID" value="JAH86983.1"/>
    <property type="molecule type" value="Transcribed_RNA"/>
</dbReference>
<dbReference type="AlphaFoldDB" id="A0A0E9WBW5"/>
<reference evidence="1" key="1">
    <citation type="submission" date="2014-11" db="EMBL/GenBank/DDBJ databases">
        <authorList>
            <person name="Amaro Gonzalez C."/>
        </authorList>
    </citation>
    <scope>NUCLEOTIDE SEQUENCE</scope>
</reference>
<evidence type="ECO:0000313" key="1">
    <source>
        <dbReference type="EMBL" id="JAH86983.1"/>
    </source>
</evidence>
<name>A0A0E9WBW5_ANGAN</name>
<reference evidence="1" key="2">
    <citation type="journal article" date="2015" name="Fish Shellfish Immunol.">
        <title>Early steps in the European eel (Anguilla anguilla)-Vibrio vulnificus interaction in the gills: Role of the RtxA13 toxin.</title>
        <authorList>
            <person name="Callol A."/>
            <person name="Pajuelo D."/>
            <person name="Ebbesson L."/>
            <person name="Teles M."/>
            <person name="MacKenzie S."/>
            <person name="Amaro C."/>
        </authorList>
    </citation>
    <scope>NUCLEOTIDE SEQUENCE</scope>
</reference>
<protein>
    <submittedName>
        <fullName evidence="1">Uncharacterized protein</fullName>
    </submittedName>
</protein>
<accession>A0A0E9WBW5</accession>
<proteinExistence type="predicted"/>
<sequence>MCMVLNISKYRCGSVCLMGACFSFFTNTHKGF</sequence>
<organism evidence="1">
    <name type="scientific">Anguilla anguilla</name>
    <name type="common">European freshwater eel</name>
    <name type="synonym">Muraena anguilla</name>
    <dbReference type="NCBI Taxonomy" id="7936"/>
    <lineage>
        <taxon>Eukaryota</taxon>
        <taxon>Metazoa</taxon>
        <taxon>Chordata</taxon>
        <taxon>Craniata</taxon>
        <taxon>Vertebrata</taxon>
        <taxon>Euteleostomi</taxon>
        <taxon>Actinopterygii</taxon>
        <taxon>Neopterygii</taxon>
        <taxon>Teleostei</taxon>
        <taxon>Anguilliformes</taxon>
        <taxon>Anguillidae</taxon>
        <taxon>Anguilla</taxon>
    </lineage>
</organism>